<reference evidence="3" key="1">
    <citation type="journal article" date="2019" name="Int. J. Syst. Evol. Microbiol.">
        <title>The Global Catalogue of Microorganisms (GCM) 10K type strain sequencing project: providing services to taxonomists for standard genome sequencing and annotation.</title>
        <authorList>
            <consortium name="The Broad Institute Genomics Platform"/>
            <consortium name="The Broad Institute Genome Sequencing Center for Infectious Disease"/>
            <person name="Wu L."/>
            <person name="Ma J."/>
        </authorList>
    </citation>
    <scope>NUCLEOTIDE SEQUENCE [LARGE SCALE GENOMIC DNA]</scope>
    <source>
        <strain evidence="3">CGMCC 4.7181</strain>
    </source>
</reference>
<evidence type="ECO:0000313" key="3">
    <source>
        <dbReference type="Proteomes" id="UP000638043"/>
    </source>
</evidence>
<proteinExistence type="predicted"/>
<dbReference type="Proteomes" id="UP000638043">
    <property type="component" value="Unassembled WGS sequence"/>
</dbReference>
<evidence type="ECO:0000256" key="1">
    <source>
        <dbReference type="SAM" id="MobiDB-lite"/>
    </source>
</evidence>
<dbReference type="EMBL" id="BMMQ01000001">
    <property type="protein sequence ID" value="GGO59134.1"/>
    <property type="molecule type" value="Genomic_DNA"/>
</dbReference>
<feature type="region of interest" description="Disordered" evidence="1">
    <location>
        <begin position="177"/>
        <end position="220"/>
    </location>
</feature>
<keyword evidence="3" id="KW-1185">Reference proteome</keyword>
<protein>
    <recommendedName>
        <fullName evidence="4">DUF222 domain-containing protein</fullName>
    </recommendedName>
</protein>
<organism evidence="2 3">
    <name type="scientific">Microbacterium nanhaiense</name>
    <dbReference type="NCBI Taxonomy" id="1301026"/>
    <lineage>
        <taxon>Bacteria</taxon>
        <taxon>Bacillati</taxon>
        <taxon>Actinomycetota</taxon>
        <taxon>Actinomycetes</taxon>
        <taxon>Micrococcales</taxon>
        <taxon>Microbacteriaceae</taxon>
        <taxon>Microbacterium</taxon>
    </lineage>
</organism>
<comment type="caution">
    <text evidence="2">The sequence shown here is derived from an EMBL/GenBank/DDBJ whole genome shotgun (WGS) entry which is preliminary data.</text>
</comment>
<gene>
    <name evidence="2" type="ORF">GCM10010910_01380</name>
</gene>
<name>A0ABQ2MVK6_9MICO</name>
<evidence type="ECO:0008006" key="4">
    <source>
        <dbReference type="Google" id="ProtNLM"/>
    </source>
</evidence>
<dbReference type="RefSeq" id="WP_188699431.1">
    <property type="nucleotide sequence ID" value="NZ_BMMQ01000001.1"/>
</dbReference>
<sequence length="220" mass="23733">MSDLLSRVEARVMPSEDVLICLDLALLDARQEALADLDRARRTNDRPGDERLVTPKVDVSAFEARLADITDAIRDASIRIRIRGVDRNTYNGWLSQCPARKGKSETFDQSKFFMIAARGSGVYVDADGAEHDITEDEWAAIDATLTDGEYDRLAAAIIAVNRAKGSVDVAPFVSGSETTRDSFGISVSPAPSGSRRAASGAGSPKKSTPRKSTRGARTSE</sequence>
<accession>A0ABQ2MVK6</accession>
<feature type="compositionally biased region" description="Low complexity" evidence="1">
    <location>
        <begin position="188"/>
        <end position="204"/>
    </location>
</feature>
<evidence type="ECO:0000313" key="2">
    <source>
        <dbReference type="EMBL" id="GGO59134.1"/>
    </source>
</evidence>